<reference evidence="1" key="2">
    <citation type="submission" date="2021-04" db="EMBL/GenBank/DDBJ databases">
        <authorList>
            <person name="Gilroy R."/>
        </authorList>
    </citation>
    <scope>NUCLEOTIDE SEQUENCE</scope>
    <source>
        <strain evidence="1">ChiSxjej5B17-1746</strain>
    </source>
</reference>
<gene>
    <name evidence="1" type="ORF">H9874_10020</name>
</gene>
<dbReference type="Proteomes" id="UP000824264">
    <property type="component" value="Unassembled WGS sequence"/>
</dbReference>
<dbReference type="AlphaFoldDB" id="A0A9D1R0I2"/>
<evidence type="ECO:0000313" key="2">
    <source>
        <dbReference type="Proteomes" id="UP000824264"/>
    </source>
</evidence>
<reference evidence="1" key="1">
    <citation type="journal article" date="2021" name="PeerJ">
        <title>Extensive microbial diversity within the chicken gut microbiome revealed by metagenomics and culture.</title>
        <authorList>
            <person name="Gilroy R."/>
            <person name="Ravi A."/>
            <person name="Getino M."/>
            <person name="Pursley I."/>
            <person name="Horton D.L."/>
            <person name="Alikhan N.F."/>
            <person name="Baker D."/>
            <person name="Gharbi K."/>
            <person name="Hall N."/>
            <person name="Watson M."/>
            <person name="Adriaenssens E.M."/>
            <person name="Foster-Nyarko E."/>
            <person name="Jarju S."/>
            <person name="Secka A."/>
            <person name="Antonio M."/>
            <person name="Oren A."/>
            <person name="Chaudhuri R.R."/>
            <person name="La Ragione R."/>
            <person name="Hildebrand F."/>
            <person name="Pallen M.J."/>
        </authorList>
    </citation>
    <scope>NUCLEOTIDE SEQUENCE</scope>
    <source>
        <strain evidence="1">ChiSxjej5B17-1746</strain>
    </source>
</reference>
<dbReference type="EMBL" id="DXGI01000374">
    <property type="protein sequence ID" value="HIW79461.1"/>
    <property type="molecule type" value="Genomic_DNA"/>
</dbReference>
<evidence type="ECO:0000313" key="1">
    <source>
        <dbReference type="EMBL" id="HIW79461.1"/>
    </source>
</evidence>
<protein>
    <submittedName>
        <fullName evidence="1">Uncharacterized protein</fullName>
    </submittedName>
</protein>
<organism evidence="1 2">
    <name type="scientific">Candidatus Bilophila faecipullorum</name>
    <dbReference type="NCBI Taxonomy" id="2838482"/>
    <lineage>
        <taxon>Bacteria</taxon>
        <taxon>Pseudomonadati</taxon>
        <taxon>Thermodesulfobacteriota</taxon>
        <taxon>Desulfovibrionia</taxon>
        <taxon>Desulfovibrionales</taxon>
        <taxon>Desulfovibrionaceae</taxon>
        <taxon>Bilophila</taxon>
    </lineage>
</organism>
<sequence length="81" mass="9169">MGLLGLVCGLLAYWATRLEGRVDELKEQQRCAVEEMHKNYVPREDCRERTGQILAGLERVDDKLDRVADSVRTGGNHGNRT</sequence>
<name>A0A9D1R0I2_9BACT</name>
<comment type="caution">
    <text evidence="1">The sequence shown here is derived from an EMBL/GenBank/DDBJ whole genome shotgun (WGS) entry which is preliminary data.</text>
</comment>
<proteinExistence type="predicted"/>
<accession>A0A9D1R0I2</accession>